<evidence type="ECO:0000313" key="2">
    <source>
        <dbReference type="Proteomes" id="UP001382181"/>
    </source>
</evidence>
<dbReference type="InterPro" id="IPR011697">
    <property type="entry name" value="Peptidase_C26"/>
</dbReference>
<gene>
    <name evidence="1" type="ORF">QBA37_27930</name>
</gene>
<dbReference type="InterPro" id="IPR029062">
    <property type="entry name" value="Class_I_gatase-like"/>
</dbReference>
<dbReference type="PROSITE" id="PS51273">
    <property type="entry name" value="GATASE_TYPE_1"/>
    <property type="match status" value="1"/>
</dbReference>
<dbReference type="GO" id="GO:0016787">
    <property type="term" value="F:hydrolase activity"/>
    <property type="evidence" value="ECO:0007669"/>
    <property type="project" value="UniProtKB-KW"/>
</dbReference>
<dbReference type="Gene3D" id="3.40.50.880">
    <property type="match status" value="1"/>
</dbReference>
<reference evidence="1 2" key="1">
    <citation type="submission" date="2023-04" db="EMBL/GenBank/DDBJ databases">
        <title>Genomic diversity of scab-causing Streptomyces spp. in the province of Quebec, Canada.</title>
        <authorList>
            <person name="Biessy A."/>
            <person name="Cadieux M."/>
            <person name="Ciotola M."/>
            <person name="Filion M."/>
        </authorList>
    </citation>
    <scope>NUCLEOTIDE SEQUENCE [LARGE SCALE GENOMIC DNA]</scope>
    <source>
        <strain evidence="1 2">B21-103</strain>
    </source>
</reference>
<dbReference type="SUPFAM" id="SSF52317">
    <property type="entry name" value="Class I glutamine amidotransferase-like"/>
    <property type="match status" value="1"/>
</dbReference>
<comment type="caution">
    <text evidence="1">The sequence shown here is derived from an EMBL/GenBank/DDBJ whole genome shotgun (WGS) entry which is preliminary data.</text>
</comment>
<organism evidence="1 2">
    <name type="scientific">Streptomyces silvae</name>
    <dbReference type="NCBI Taxonomy" id="2803812"/>
    <lineage>
        <taxon>Bacteria</taxon>
        <taxon>Bacillati</taxon>
        <taxon>Actinomycetota</taxon>
        <taxon>Actinomycetes</taxon>
        <taxon>Kitasatosporales</taxon>
        <taxon>Streptomycetaceae</taxon>
        <taxon>Streptomyces</taxon>
    </lineage>
</organism>
<accession>A0ABU8A9F9</accession>
<sequence>MVPREEPAGVLVVQHTPHEGPHALWTALEAAGLPVRVCRTGEGDPVPSSPVGPAALVVTGEPAAAYEDASSSAPRAAQLALPRAALEAEVPVLGVGLGARLLAVVGGGTARPGEAPRIG</sequence>
<proteinExistence type="predicted"/>
<name>A0ABU8A9F9_9ACTN</name>
<protein>
    <submittedName>
        <fullName evidence="1">Gamma-glutamyl-gamma-aminobutyrate hydrolase family protein</fullName>
    </submittedName>
</protein>
<dbReference type="Pfam" id="PF07722">
    <property type="entry name" value="Peptidase_C26"/>
    <property type="match status" value="1"/>
</dbReference>
<evidence type="ECO:0000313" key="1">
    <source>
        <dbReference type="EMBL" id="MEH0563034.1"/>
    </source>
</evidence>
<dbReference type="RefSeq" id="WP_319227327.1">
    <property type="nucleotide sequence ID" value="NZ_JARUMK010000001.1"/>
</dbReference>
<dbReference type="EMBL" id="JARUMK010000001">
    <property type="protein sequence ID" value="MEH0563034.1"/>
    <property type="molecule type" value="Genomic_DNA"/>
</dbReference>
<keyword evidence="2" id="KW-1185">Reference proteome</keyword>
<keyword evidence="1" id="KW-0378">Hydrolase</keyword>
<dbReference type="Proteomes" id="UP001382181">
    <property type="component" value="Unassembled WGS sequence"/>
</dbReference>